<proteinExistence type="predicted"/>
<accession>A0A9W6Y9U6</accession>
<evidence type="ECO:0000313" key="1">
    <source>
        <dbReference type="EMBL" id="GMF56655.1"/>
    </source>
</evidence>
<organism evidence="1 2">
    <name type="scientific">Phytophthora fragariaefolia</name>
    <dbReference type="NCBI Taxonomy" id="1490495"/>
    <lineage>
        <taxon>Eukaryota</taxon>
        <taxon>Sar</taxon>
        <taxon>Stramenopiles</taxon>
        <taxon>Oomycota</taxon>
        <taxon>Peronosporomycetes</taxon>
        <taxon>Peronosporales</taxon>
        <taxon>Peronosporaceae</taxon>
        <taxon>Phytophthora</taxon>
    </lineage>
</organism>
<keyword evidence="2" id="KW-1185">Reference proteome</keyword>
<comment type="caution">
    <text evidence="1">The sequence shown here is derived from an EMBL/GenBank/DDBJ whole genome shotgun (WGS) entry which is preliminary data.</text>
</comment>
<gene>
    <name evidence="1" type="ORF">Pfra01_002404500</name>
</gene>
<dbReference type="Proteomes" id="UP001165121">
    <property type="component" value="Unassembled WGS sequence"/>
</dbReference>
<dbReference type="OrthoDB" id="10457683at2759"/>
<sequence>MQGQNVTMQQFGIRSVQQPKIPTIQLSIIGGVSSENGTTLAYCWAPLPPPYTLPDACPPGYCWPGSQPPSRSVEIVPGGASAVSLAVISVKQPVQSSVREGELVNATTC</sequence>
<reference evidence="1" key="1">
    <citation type="submission" date="2023-04" db="EMBL/GenBank/DDBJ databases">
        <title>Phytophthora fragariaefolia NBRC 109709.</title>
        <authorList>
            <person name="Ichikawa N."/>
            <person name="Sato H."/>
            <person name="Tonouchi N."/>
        </authorList>
    </citation>
    <scope>NUCLEOTIDE SEQUENCE</scope>
    <source>
        <strain evidence="1">NBRC 109709</strain>
    </source>
</reference>
<dbReference type="AlphaFoldDB" id="A0A9W6Y9U6"/>
<name>A0A9W6Y9U6_9STRA</name>
<evidence type="ECO:0000313" key="2">
    <source>
        <dbReference type="Proteomes" id="UP001165121"/>
    </source>
</evidence>
<dbReference type="EMBL" id="BSXT01004096">
    <property type="protein sequence ID" value="GMF56655.1"/>
    <property type="molecule type" value="Genomic_DNA"/>
</dbReference>
<protein>
    <submittedName>
        <fullName evidence="1">Unnamed protein product</fullName>
    </submittedName>
</protein>